<accession>A0ACB6SK36</accession>
<proteinExistence type="predicted"/>
<dbReference type="Proteomes" id="UP000799754">
    <property type="component" value="Unassembled WGS sequence"/>
</dbReference>
<keyword evidence="2" id="KW-1185">Reference proteome</keyword>
<protein>
    <submittedName>
        <fullName evidence="1">Uncharacterized protein</fullName>
    </submittedName>
</protein>
<reference evidence="1" key="1">
    <citation type="journal article" date="2020" name="Stud. Mycol.">
        <title>101 Dothideomycetes genomes: a test case for predicting lifestyles and emergence of pathogens.</title>
        <authorList>
            <person name="Haridas S."/>
            <person name="Albert R."/>
            <person name="Binder M."/>
            <person name="Bloem J."/>
            <person name="Labutti K."/>
            <person name="Salamov A."/>
            <person name="Andreopoulos B."/>
            <person name="Baker S."/>
            <person name="Barry K."/>
            <person name="Bills G."/>
            <person name="Bluhm B."/>
            <person name="Cannon C."/>
            <person name="Castanera R."/>
            <person name="Culley D."/>
            <person name="Daum C."/>
            <person name="Ezra D."/>
            <person name="Gonzalez J."/>
            <person name="Henrissat B."/>
            <person name="Kuo A."/>
            <person name="Liang C."/>
            <person name="Lipzen A."/>
            <person name="Lutzoni F."/>
            <person name="Magnuson J."/>
            <person name="Mondo S."/>
            <person name="Nolan M."/>
            <person name="Ohm R."/>
            <person name="Pangilinan J."/>
            <person name="Park H.-J."/>
            <person name="Ramirez L."/>
            <person name="Alfaro M."/>
            <person name="Sun H."/>
            <person name="Tritt A."/>
            <person name="Yoshinaga Y."/>
            <person name="Zwiers L.-H."/>
            <person name="Turgeon B."/>
            <person name="Goodwin S."/>
            <person name="Spatafora J."/>
            <person name="Crous P."/>
            <person name="Grigoriev I."/>
        </authorList>
    </citation>
    <scope>NUCLEOTIDE SEQUENCE</scope>
    <source>
        <strain evidence="1">CBS 525.71</strain>
    </source>
</reference>
<comment type="caution">
    <text evidence="1">The sequence shown here is derived from an EMBL/GenBank/DDBJ whole genome shotgun (WGS) entry which is preliminary data.</text>
</comment>
<dbReference type="EMBL" id="MU006701">
    <property type="protein sequence ID" value="KAF2633712.1"/>
    <property type="molecule type" value="Genomic_DNA"/>
</dbReference>
<gene>
    <name evidence="1" type="ORF">BU25DRAFT_11614</name>
</gene>
<evidence type="ECO:0000313" key="1">
    <source>
        <dbReference type="EMBL" id="KAF2633712.1"/>
    </source>
</evidence>
<organism evidence="1 2">
    <name type="scientific">Macroventuria anomochaeta</name>
    <dbReference type="NCBI Taxonomy" id="301207"/>
    <lineage>
        <taxon>Eukaryota</taxon>
        <taxon>Fungi</taxon>
        <taxon>Dikarya</taxon>
        <taxon>Ascomycota</taxon>
        <taxon>Pezizomycotina</taxon>
        <taxon>Dothideomycetes</taxon>
        <taxon>Pleosporomycetidae</taxon>
        <taxon>Pleosporales</taxon>
        <taxon>Pleosporineae</taxon>
        <taxon>Didymellaceae</taxon>
        <taxon>Macroventuria</taxon>
    </lineage>
</organism>
<sequence length="157" mass="17769">MTCTTLSAWHDGNGRARIRQLRVALQPGRNSSLLEYWHHDKRDVPFYRVSVDLLEEAENIHKRHALPARRCIYSNASNLQLMSCADRYLALSRISNFVSPHPATSYLTYNTHLHPIDLLLAPEFTTDHHHPLSGNGRTAAPAVILLRFATGIRSGHL</sequence>
<name>A0ACB6SK36_9PLEO</name>
<evidence type="ECO:0000313" key="2">
    <source>
        <dbReference type="Proteomes" id="UP000799754"/>
    </source>
</evidence>